<gene>
    <name evidence="1" type="ORF">H8R92_07235</name>
</gene>
<evidence type="ECO:0000313" key="1">
    <source>
        <dbReference type="EMBL" id="MBC5640228.1"/>
    </source>
</evidence>
<reference evidence="1" key="1">
    <citation type="submission" date="2020-08" db="EMBL/GenBank/DDBJ databases">
        <title>Genome public.</title>
        <authorList>
            <person name="Liu C."/>
            <person name="Sun Q."/>
        </authorList>
    </citation>
    <scope>NUCLEOTIDE SEQUENCE</scope>
    <source>
        <strain evidence="1">NSJ-42</strain>
    </source>
</reference>
<proteinExistence type="predicted"/>
<dbReference type="EMBL" id="JACOOQ010000010">
    <property type="protein sequence ID" value="MBC5640228.1"/>
    <property type="molecule type" value="Genomic_DNA"/>
</dbReference>
<accession>A0A8I0A559</accession>
<sequence length="127" mass="14356">MEINLGDEVQSKIIGAIGKVIEISEDRDIKVLEKNGFISIFSSENALIKKERLSMSIVEQVEKLVEDMKQLLEDINTSDVDVIDLDQLKDLSKFCEGYACDIREIILGFKEIYDNSNKMCPSLAHSD</sequence>
<evidence type="ECO:0000313" key="2">
    <source>
        <dbReference type="Proteomes" id="UP000662088"/>
    </source>
</evidence>
<keyword evidence="2" id="KW-1185">Reference proteome</keyword>
<protein>
    <submittedName>
        <fullName evidence="1">Uncharacterized protein</fullName>
    </submittedName>
</protein>
<dbReference type="RefSeq" id="WP_186835096.1">
    <property type="nucleotide sequence ID" value="NZ_JACOOQ010000010.1"/>
</dbReference>
<comment type="caution">
    <text evidence="1">The sequence shown here is derived from an EMBL/GenBank/DDBJ whole genome shotgun (WGS) entry which is preliminary data.</text>
</comment>
<organism evidence="1 2">
    <name type="scientific">Clostridium lentum</name>
    <dbReference type="NCBI Taxonomy" id="2763037"/>
    <lineage>
        <taxon>Bacteria</taxon>
        <taxon>Bacillati</taxon>
        <taxon>Bacillota</taxon>
        <taxon>Clostridia</taxon>
        <taxon>Eubacteriales</taxon>
        <taxon>Clostridiaceae</taxon>
        <taxon>Clostridium</taxon>
    </lineage>
</organism>
<dbReference type="Proteomes" id="UP000662088">
    <property type="component" value="Unassembled WGS sequence"/>
</dbReference>
<dbReference type="AlphaFoldDB" id="A0A8I0A559"/>
<name>A0A8I0A559_9CLOT</name>